<dbReference type="PANTHER" id="PTHR21015">
    <property type="entry name" value="UDP-N-ACETYLGLUCOSAMINE--N-ACETYLMURAMYL-(PENTAPEPTIDE) PYROPHOSPHORYL-UNDECAPRENOL N-ACETYLGLUCOSAMINE TRANSFERASE 1"/>
    <property type="match status" value="1"/>
</dbReference>
<keyword evidence="9" id="KW-0961">Cell wall biogenesis/degradation</keyword>
<keyword evidence="1" id="KW-1003">Cell membrane</keyword>
<evidence type="ECO:0000256" key="6">
    <source>
        <dbReference type="ARBA" id="ARBA00022984"/>
    </source>
</evidence>
<evidence type="ECO:0000256" key="3">
    <source>
        <dbReference type="ARBA" id="ARBA00022676"/>
    </source>
</evidence>
<dbReference type="GO" id="GO:0005975">
    <property type="term" value="P:carbohydrate metabolic process"/>
    <property type="evidence" value="ECO:0007669"/>
    <property type="project" value="InterPro"/>
</dbReference>
<accession>A0A6J6B6F8</accession>
<dbReference type="HAMAP" id="MF_00033">
    <property type="entry name" value="MurG"/>
    <property type="match status" value="1"/>
</dbReference>
<feature type="domain" description="Glycosyltransferase family 28 N-terminal" evidence="10">
    <location>
        <begin position="4"/>
        <end position="144"/>
    </location>
</feature>
<evidence type="ECO:0000313" key="12">
    <source>
        <dbReference type="EMBL" id="CAB4534028.1"/>
    </source>
</evidence>
<dbReference type="GO" id="GO:0009252">
    <property type="term" value="P:peptidoglycan biosynthetic process"/>
    <property type="evidence" value="ECO:0007669"/>
    <property type="project" value="UniProtKB-KW"/>
</dbReference>
<keyword evidence="4" id="KW-0808">Transferase</keyword>
<dbReference type="CDD" id="cd03785">
    <property type="entry name" value="GT28_MurG"/>
    <property type="match status" value="1"/>
</dbReference>
<keyword evidence="6" id="KW-0573">Peptidoglycan synthesis</keyword>
<keyword evidence="2" id="KW-0132">Cell division</keyword>
<reference evidence="12" key="1">
    <citation type="submission" date="2020-05" db="EMBL/GenBank/DDBJ databases">
        <authorList>
            <person name="Chiriac C."/>
            <person name="Salcher M."/>
            <person name="Ghai R."/>
            <person name="Kavagutti S V."/>
        </authorList>
    </citation>
    <scope>NUCLEOTIDE SEQUENCE</scope>
</reference>
<evidence type="ECO:0000256" key="5">
    <source>
        <dbReference type="ARBA" id="ARBA00022960"/>
    </source>
</evidence>
<dbReference type="SUPFAM" id="SSF53756">
    <property type="entry name" value="UDP-Glycosyltransferase/glycogen phosphorylase"/>
    <property type="match status" value="1"/>
</dbReference>
<evidence type="ECO:0000256" key="7">
    <source>
        <dbReference type="ARBA" id="ARBA00023136"/>
    </source>
</evidence>
<dbReference type="Gene3D" id="3.40.50.2000">
    <property type="entry name" value="Glycogen Phosphorylase B"/>
    <property type="match status" value="2"/>
</dbReference>
<dbReference type="EMBL" id="CAEZSJ010000022">
    <property type="protein sequence ID" value="CAB4534028.1"/>
    <property type="molecule type" value="Genomic_DNA"/>
</dbReference>
<name>A0A6J6B6F8_9ZZZZ</name>
<keyword evidence="7" id="KW-0472">Membrane</keyword>
<organism evidence="12">
    <name type="scientific">freshwater metagenome</name>
    <dbReference type="NCBI Taxonomy" id="449393"/>
    <lineage>
        <taxon>unclassified sequences</taxon>
        <taxon>metagenomes</taxon>
        <taxon>ecological metagenomes</taxon>
    </lineage>
</organism>
<dbReference type="AlphaFoldDB" id="A0A6J6B6F8"/>
<dbReference type="PANTHER" id="PTHR21015:SF22">
    <property type="entry name" value="GLYCOSYLTRANSFERASE"/>
    <property type="match status" value="1"/>
</dbReference>
<keyword evidence="3" id="KW-0328">Glycosyltransferase</keyword>
<protein>
    <submittedName>
        <fullName evidence="12">Unannotated protein</fullName>
    </submittedName>
</protein>
<sequence length="368" mass="39661">MFRVLLVGGGTAGHVEPALAVGNWLLTKNEKSENITCEFIGTKSGIENELVPLAGLKLHRILKVPMPRKIEFSILFWPFRFGIAVVQATRIIRSADLVVGFGGYVSAPAYLAAKLSRVPLIIHEANAIPGWANKLGAKFATETLTAFKSTSDYGGDWKSAKLVGMPIREQIFEIGAMGKSERSVIWDSTYRSLGLDRGKRTIFIFGGSLGAQSINKVIEQALPDLLQRNFNIIHGVGRGNQLPKSAPGYFPLPYISNMAELYIASDLIISRGGAVTCAEIAAANAFAIIVPLPVGNGEQVANASDLIDKGCAKLCLNSEFSASWLSSNIDNLMSQAEDWNQKRIPISSKPAAEIIGEIILGHLVGGER</sequence>
<dbReference type="GO" id="GO:0050511">
    <property type="term" value="F:undecaprenyldiphospho-muramoylpentapeptide beta-N-acetylglucosaminyltransferase activity"/>
    <property type="evidence" value="ECO:0007669"/>
    <property type="project" value="InterPro"/>
</dbReference>
<evidence type="ECO:0000256" key="2">
    <source>
        <dbReference type="ARBA" id="ARBA00022618"/>
    </source>
</evidence>
<dbReference type="Pfam" id="PF04101">
    <property type="entry name" value="Glyco_tran_28_C"/>
    <property type="match status" value="1"/>
</dbReference>
<dbReference type="GO" id="GO:0008360">
    <property type="term" value="P:regulation of cell shape"/>
    <property type="evidence" value="ECO:0007669"/>
    <property type="project" value="UniProtKB-KW"/>
</dbReference>
<evidence type="ECO:0000259" key="10">
    <source>
        <dbReference type="Pfam" id="PF03033"/>
    </source>
</evidence>
<dbReference type="InterPro" id="IPR006009">
    <property type="entry name" value="GlcNAc_MurG"/>
</dbReference>
<gene>
    <name evidence="12" type="ORF">UFOPK1425_00212</name>
</gene>
<dbReference type="Pfam" id="PF03033">
    <property type="entry name" value="Glyco_transf_28"/>
    <property type="match status" value="1"/>
</dbReference>
<proteinExistence type="inferred from homology"/>
<evidence type="ECO:0000256" key="9">
    <source>
        <dbReference type="ARBA" id="ARBA00023316"/>
    </source>
</evidence>
<dbReference type="InterPro" id="IPR004276">
    <property type="entry name" value="GlycoTrans_28_N"/>
</dbReference>
<dbReference type="GO" id="GO:0071555">
    <property type="term" value="P:cell wall organization"/>
    <property type="evidence" value="ECO:0007669"/>
    <property type="project" value="UniProtKB-KW"/>
</dbReference>
<keyword evidence="8" id="KW-0131">Cell cycle</keyword>
<evidence type="ECO:0000259" key="11">
    <source>
        <dbReference type="Pfam" id="PF04101"/>
    </source>
</evidence>
<evidence type="ECO:0000256" key="1">
    <source>
        <dbReference type="ARBA" id="ARBA00022475"/>
    </source>
</evidence>
<dbReference type="InterPro" id="IPR007235">
    <property type="entry name" value="Glyco_trans_28_C"/>
</dbReference>
<keyword evidence="5" id="KW-0133">Cell shape</keyword>
<feature type="domain" description="Glycosyl transferase family 28 C-terminal" evidence="11">
    <location>
        <begin position="201"/>
        <end position="343"/>
    </location>
</feature>
<evidence type="ECO:0000256" key="8">
    <source>
        <dbReference type="ARBA" id="ARBA00023306"/>
    </source>
</evidence>
<evidence type="ECO:0000256" key="4">
    <source>
        <dbReference type="ARBA" id="ARBA00022679"/>
    </source>
</evidence>
<dbReference type="GO" id="GO:0051301">
    <property type="term" value="P:cell division"/>
    <property type="evidence" value="ECO:0007669"/>
    <property type="project" value="UniProtKB-KW"/>
</dbReference>